<evidence type="ECO:0000256" key="3">
    <source>
        <dbReference type="SAM" id="SignalP"/>
    </source>
</evidence>
<dbReference type="OrthoDB" id="3771732at2"/>
<proteinExistence type="predicted"/>
<name>A0A2T4UKT2_9ACTN</name>
<evidence type="ECO:0000259" key="4">
    <source>
        <dbReference type="Pfam" id="PF12849"/>
    </source>
</evidence>
<keyword evidence="1 3" id="KW-0732">Signal</keyword>
<dbReference type="PROSITE" id="PS51257">
    <property type="entry name" value="PROKAR_LIPOPROTEIN"/>
    <property type="match status" value="1"/>
</dbReference>
<dbReference type="InterPro" id="IPR024370">
    <property type="entry name" value="PBP_domain"/>
</dbReference>
<dbReference type="SUPFAM" id="SSF53850">
    <property type="entry name" value="Periplasmic binding protein-like II"/>
    <property type="match status" value="1"/>
</dbReference>
<feature type="compositionally biased region" description="Low complexity" evidence="2">
    <location>
        <begin position="404"/>
        <end position="423"/>
    </location>
</feature>
<dbReference type="PANTHER" id="PTHR30570">
    <property type="entry name" value="PERIPLASMIC PHOSPHATE BINDING COMPONENT OF PHOSPHATE ABC TRANSPORTER"/>
    <property type="match status" value="1"/>
</dbReference>
<comment type="caution">
    <text evidence="5">The sequence shown here is derived from an EMBL/GenBank/DDBJ whole genome shotgun (WGS) entry which is preliminary data.</text>
</comment>
<keyword evidence="6" id="KW-1185">Reference proteome</keyword>
<reference evidence="5 6" key="1">
    <citation type="submission" date="2018-03" db="EMBL/GenBank/DDBJ databases">
        <title>Aquarubrobacter algicola gen. nov., sp. nov., a novel actinobacterium isolated from shallow eutrophic lake during the end of cyanobacterial harmful algal blooms.</title>
        <authorList>
            <person name="Chun S.J."/>
        </authorList>
    </citation>
    <scope>NUCLEOTIDE SEQUENCE [LARGE SCALE GENOMIC DNA]</scope>
    <source>
        <strain evidence="5 6">Seoho-28</strain>
    </source>
</reference>
<evidence type="ECO:0000256" key="1">
    <source>
        <dbReference type="ARBA" id="ARBA00022729"/>
    </source>
</evidence>
<feature type="region of interest" description="Disordered" evidence="2">
    <location>
        <begin position="522"/>
        <end position="581"/>
    </location>
</feature>
<feature type="chain" id="PRO_5038444356" description="PBP domain-containing protein" evidence="3">
    <location>
        <begin position="21"/>
        <end position="581"/>
    </location>
</feature>
<dbReference type="Proteomes" id="UP000240739">
    <property type="component" value="Unassembled WGS sequence"/>
</dbReference>
<dbReference type="Gene3D" id="3.40.190.10">
    <property type="entry name" value="Periplasmic binding protein-like II"/>
    <property type="match status" value="2"/>
</dbReference>
<organism evidence="5 6">
    <name type="scientific">Paraconexibacter algicola</name>
    <dbReference type="NCBI Taxonomy" id="2133960"/>
    <lineage>
        <taxon>Bacteria</taxon>
        <taxon>Bacillati</taxon>
        <taxon>Actinomycetota</taxon>
        <taxon>Thermoleophilia</taxon>
        <taxon>Solirubrobacterales</taxon>
        <taxon>Paraconexibacteraceae</taxon>
        <taxon>Paraconexibacter</taxon>
    </lineage>
</organism>
<feature type="domain" description="PBP" evidence="4">
    <location>
        <begin position="77"/>
        <end position="213"/>
    </location>
</feature>
<dbReference type="InterPro" id="IPR050811">
    <property type="entry name" value="Phosphate_ABC_transporter"/>
</dbReference>
<dbReference type="AlphaFoldDB" id="A0A2T4UKT2"/>
<dbReference type="RefSeq" id="WP_107568452.1">
    <property type="nucleotide sequence ID" value="NZ_PYYB01000001.1"/>
</dbReference>
<protein>
    <recommendedName>
        <fullName evidence="4">PBP domain-containing protein</fullName>
    </recommendedName>
</protein>
<evidence type="ECO:0000313" key="5">
    <source>
        <dbReference type="EMBL" id="PTL59808.1"/>
    </source>
</evidence>
<dbReference type="Pfam" id="PF12849">
    <property type="entry name" value="PBP_like_2"/>
    <property type="match status" value="1"/>
</dbReference>
<dbReference type="EMBL" id="PYYB01000001">
    <property type="protein sequence ID" value="PTL59808.1"/>
    <property type="molecule type" value="Genomic_DNA"/>
</dbReference>
<feature type="compositionally biased region" description="Low complexity" evidence="2">
    <location>
        <begin position="32"/>
        <end position="53"/>
    </location>
</feature>
<feature type="region of interest" description="Disordered" evidence="2">
    <location>
        <begin position="31"/>
        <end position="56"/>
    </location>
</feature>
<evidence type="ECO:0000256" key="2">
    <source>
        <dbReference type="SAM" id="MobiDB-lite"/>
    </source>
</evidence>
<evidence type="ECO:0000313" key="6">
    <source>
        <dbReference type="Proteomes" id="UP000240739"/>
    </source>
</evidence>
<sequence>MSRRLTTSWIAIAACGVLVAGCGVDTNDAGDVSTSPTVQSPSSRGATTGASSAEQQRRLEARLPKRPSGTVAIDGRTQDSLTRQGAVSYRGQGGTSRLTFSGSTEDRAYQNLCSGRVDAIEVTTLPSQGIIDLCAARGIKLVNPLQLASDAIVLATKNESDVGGDCITVKQANDIYRAGSTISNWSQLGFDDLPLRATGREADSDVFQFFGQLVLNRVDASLADVRSDYIVHASDPRERREVTNATRIAAVAGRVSRYRARLRARTITTRRAYVARAERAADRRILAEIRRVNERNRRLKITVDAQALEARNRRLVELAKRRARARANAAYDARLELQVRRYRTEQLAQADSAGTVGAFRFSYYELFEEELRPLEVDFGVPETESGQPVRVGDLRDADQRRLRAGTTGPTGPTGSTGASGAAAIDPQTPLSGDASLPRTDRNGKTIYPGPGCVFPAQTTITTGVYPLTQRLFVVTSELALRRREVRTFLDYLVSQSRTLATENRLVPITDQQLSDELLTIRGTRPSEQEVAGTEVEQSADEGSSTVTVPGGQSPPATTTPATPPPATGTDSGIPGVSSRGG</sequence>
<dbReference type="PANTHER" id="PTHR30570:SF1">
    <property type="entry name" value="PHOSPHATE-BINDING PROTEIN PSTS"/>
    <property type="match status" value="1"/>
</dbReference>
<gene>
    <name evidence="5" type="ORF">C7Y72_09170</name>
</gene>
<feature type="region of interest" description="Disordered" evidence="2">
    <location>
        <begin position="402"/>
        <end position="446"/>
    </location>
</feature>
<accession>A0A2T4UKT2</accession>
<feature type="signal peptide" evidence="3">
    <location>
        <begin position="1"/>
        <end position="20"/>
    </location>
</feature>